<reference evidence="1 2" key="1">
    <citation type="journal article" date="2015" name="Proc. Natl. Acad. Sci. U.S.A.">
        <title>The resurrection genome of Boea hygrometrica: A blueprint for survival of dehydration.</title>
        <authorList>
            <person name="Xiao L."/>
            <person name="Yang G."/>
            <person name="Zhang L."/>
            <person name="Yang X."/>
            <person name="Zhao S."/>
            <person name="Ji Z."/>
            <person name="Zhou Q."/>
            <person name="Hu M."/>
            <person name="Wang Y."/>
            <person name="Chen M."/>
            <person name="Xu Y."/>
            <person name="Jin H."/>
            <person name="Xiao X."/>
            <person name="Hu G."/>
            <person name="Bao F."/>
            <person name="Hu Y."/>
            <person name="Wan P."/>
            <person name="Li L."/>
            <person name="Deng X."/>
            <person name="Kuang T."/>
            <person name="Xiang C."/>
            <person name="Zhu J.K."/>
            <person name="Oliver M.J."/>
            <person name="He Y."/>
        </authorList>
    </citation>
    <scope>NUCLEOTIDE SEQUENCE [LARGE SCALE GENOMIC DNA]</scope>
    <source>
        <strain evidence="2">cv. XS01</strain>
    </source>
</reference>
<dbReference type="EMBL" id="KV014902">
    <property type="protein sequence ID" value="KZV21332.1"/>
    <property type="molecule type" value="Genomic_DNA"/>
</dbReference>
<accession>A0A2Z7AQ48</accession>
<protein>
    <submittedName>
        <fullName evidence="1">Uncharacterized protein</fullName>
    </submittedName>
</protein>
<evidence type="ECO:0000313" key="2">
    <source>
        <dbReference type="Proteomes" id="UP000250235"/>
    </source>
</evidence>
<gene>
    <name evidence="1" type="ORF">F511_19812</name>
</gene>
<keyword evidence="2" id="KW-1185">Reference proteome</keyword>
<dbReference type="AlphaFoldDB" id="A0A2Z7AQ48"/>
<name>A0A2Z7AQ48_9LAMI</name>
<proteinExistence type="predicted"/>
<dbReference type="Proteomes" id="UP000250235">
    <property type="component" value="Unassembled WGS sequence"/>
</dbReference>
<organism evidence="1 2">
    <name type="scientific">Dorcoceras hygrometricum</name>
    <dbReference type="NCBI Taxonomy" id="472368"/>
    <lineage>
        <taxon>Eukaryota</taxon>
        <taxon>Viridiplantae</taxon>
        <taxon>Streptophyta</taxon>
        <taxon>Embryophyta</taxon>
        <taxon>Tracheophyta</taxon>
        <taxon>Spermatophyta</taxon>
        <taxon>Magnoliopsida</taxon>
        <taxon>eudicotyledons</taxon>
        <taxon>Gunneridae</taxon>
        <taxon>Pentapetalae</taxon>
        <taxon>asterids</taxon>
        <taxon>lamiids</taxon>
        <taxon>Lamiales</taxon>
        <taxon>Gesneriaceae</taxon>
        <taxon>Didymocarpoideae</taxon>
        <taxon>Trichosporeae</taxon>
        <taxon>Loxocarpinae</taxon>
        <taxon>Dorcoceras</taxon>
    </lineage>
</organism>
<sequence>MIVDSFASGFLPSCDLTFTFQQLVAPTTKFQQLLLFLSATAASNSSSIHQHSLCFYSSSTTSIFRYCTSSIEIIFVFLFFDF</sequence>
<evidence type="ECO:0000313" key="1">
    <source>
        <dbReference type="EMBL" id="KZV21332.1"/>
    </source>
</evidence>